<evidence type="ECO:0000313" key="1">
    <source>
        <dbReference type="EMBL" id="DAD22308.1"/>
    </source>
</evidence>
<keyword evidence="2" id="KW-1185">Reference proteome</keyword>
<dbReference type="Proteomes" id="UP000607653">
    <property type="component" value="Unassembled WGS sequence"/>
</dbReference>
<protein>
    <submittedName>
        <fullName evidence="1">Uncharacterized protein</fullName>
    </submittedName>
</protein>
<name>A0A822XY43_NELNU</name>
<accession>A0A822XY43</accession>
<reference evidence="1 2" key="1">
    <citation type="journal article" date="2020" name="Mol. Biol. Evol.">
        <title>Distinct Expression and Methylation Patterns for Genes with Different Fates following a Single Whole-Genome Duplication in Flowering Plants.</title>
        <authorList>
            <person name="Shi T."/>
            <person name="Rahmani R.S."/>
            <person name="Gugger P.F."/>
            <person name="Wang M."/>
            <person name="Li H."/>
            <person name="Zhang Y."/>
            <person name="Li Z."/>
            <person name="Wang Q."/>
            <person name="Van de Peer Y."/>
            <person name="Marchal K."/>
            <person name="Chen J."/>
        </authorList>
    </citation>
    <scope>NUCLEOTIDE SEQUENCE [LARGE SCALE GENOMIC DNA]</scope>
    <source>
        <tissue evidence="1">Leaf</tissue>
    </source>
</reference>
<evidence type="ECO:0000313" key="2">
    <source>
        <dbReference type="Proteomes" id="UP000607653"/>
    </source>
</evidence>
<dbReference type="EMBL" id="DUZY01000001">
    <property type="protein sequence ID" value="DAD22308.1"/>
    <property type="molecule type" value="Genomic_DNA"/>
</dbReference>
<comment type="caution">
    <text evidence="1">The sequence shown here is derived from an EMBL/GenBank/DDBJ whole genome shotgun (WGS) entry which is preliminary data.</text>
</comment>
<sequence>MTEITNEGACGGNTSTTELFLRGTRAVPAHCLYVKKNQPLVLVIPIGRRRREEGRQKSCSFIRCFQHTCALEPTLESLRRGAEEKRALEGRVKLYDANPDILKALEGPASKY</sequence>
<proteinExistence type="predicted"/>
<dbReference type="AlphaFoldDB" id="A0A822XY43"/>
<gene>
    <name evidence="1" type="ORF">HUJ06_023771</name>
</gene>
<organism evidence="1 2">
    <name type="scientific">Nelumbo nucifera</name>
    <name type="common">Sacred lotus</name>
    <dbReference type="NCBI Taxonomy" id="4432"/>
    <lineage>
        <taxon>Eukaryota</taxon>
        <taxon>Viridiplantae</taxon>
        <taxon>Streptophyta</taxon>
        <taxon>Embryophyta</taxon>
        <taxon>Tracheophyta</taxon>
        <taxon>Spermatophyta</taxon>
        <taxon>Magnoliopsida</taxon>
        <taxon>Proteales</taxon>
        <taxon>Nelumbonaceae</taxon>
        <taxon>Nelumbo</taxon>
    </lineage>
</organism>